<dbReference type="GO" id="GO:0022857">
    <property type="term" value="F:transmembrane transporter activity"/>
    <property type="evidence" value="ECO:0007669"/>
    <property type="project" value="InterPro"/>
</dbReference>
<feature type="transmembrane region" description="Helical" evidence="8">
    <location>
        <begin position="550"/>
        <end position="568"/>
    </location>
</feature>
<dbReference type="InterPro" id="IPR036259">
    <property type="entry name" value="MFS_trans_sf"/>
</dbReference>
<feature type="transmembrane region" description="Helical" evidence="8">
    <location>
        <begin position="253"/>
        <end position="272"/>
    </location>
</feature>
<keyword evidence="3 7" id="KW-0813">Transport</keyword>
<dbReference type="SUPFAM" id="SSF103473">
    <property type="entry name" value="MFS general substrate transporter"/>
    <property type="match status" value="1"/>
</dbReference>
<dbReference type="InterPro" id="IPR003663">
    <property type="entry name" value="Sugar/inositol_transpt"/>
</dbReference>
<dbReference type="OrthoDB" id="5290825at2759"/>
<feature type="transmembrane region" description="Helical" evidence="8">
    <location>
        <begin position="163"/>
        <end position="183"/>
    </location>
</feature>
<feature type="transmembrane region" description="Helical" evidence="8">
    <location>
        <begin position="389"/>
        <end position="410"/>
    </location>
</feature>
<feature type="transmembrane region" description="Helical" evidence="8">
    <location>
        <begin position="284"/>
        <end position="305"/>
    </location>
</feature>
<dbReference type="EMBL" id="JABCIY010000168">
    <property type="protein sequence ID" value="KAF7190881.1"/>
    <property type="molecule type" value="Genomic_DNA"/>
</dbReference>
<feature type="transmembrane region" description="Helical" evidence="8">
    <location>
        <begin position="195"/>
        <end position="213"/>
    </location>
</feature>
<dbReference type="InterPro" id="IPR005828">
    <property type="entry name" value="MFS_sugar_transport-like"/>
</dbReference>
<dbReference type="Gene3D" id="1.20.1250.20">
    <property type="entry name" value="MFS general substrate transporter like domains"/>
    <property type="match status" value="1"/>
</dbReference>
<dbReference type="PROSITE" id="PS50850">
    <property type="entry name" value="MFS"/>
    <property type="match status" value="1"/>
</dbReference>
<feature type="domain" description="Major facilitator superfamily (MFS) profile" evidence="9">
    <location>
        <begin position="110"/>
        <end position="572"/>
    </location>
</feature>
<dbReference type="InterPro" id="IPR020846">
    <property type="entry name" value="MFS_dom"/>
</dbReference>
<feature type="transmembrane region" description="Helical" evidence="8">
    <location>
        <begin position="219"/>
        <end position="241"/>
    </location>
</feature>
<proteinExistence type="inferred from homology"/>
<keyword evidence="11" id="KW-1185">Reference proteome</keyword>
<evidence type="ECO:0000256" key="2">
    <source>
        <dbReference type="ARBA" id="ARBA00010992"/>
    </source>
</evidence>
<feature type="transmembrane region" description="Helical" evidence="8">
    <location>
        <begin position="422"/>
        <end position="442"/>
    </location>
</feature>
<gene>
    <name evidence="10" type="ORF">HII31_08040</name>
</gene>
<dbReference type="Proteomes" id="UP000660729">
    <property type="component" value="Unassembled WGS sequence"/>
</dbReference>
<evidence type="ECO:0000259" key="9">
    <source>
        <dbReference type="PROSITE" id="PS50850"/>
    </source>
</evidence>
<comment type="subcellular location">
    <subcellularLocation>
        <location evidence="1">Membrane</location>
        <topology evidence="1">Multi-pass membrane protein</topology>
    </subcellularLocation>
</comment>
<feature type="transmembrane region" description="Helical" evidence="8">
    <location>
        <begin position="517"/>
        <end position="538"/>
    </location>
</feature>
<evidence type="ECO:0000313" key="10">
    <source>
        <dbReference type="EMBL" id="KAF7190881.1"/>
    </source>
</evidence>
<protein>
    <submittedName>
        <fullName evidence="10">Putative polyol transporter 6</fullName>
    </submittedName>
</protein>
<evidence type="ECO:0000256" key="4">
    <source>
        <dbReference type="ARBA" id="ARBA00022692"/>
    </source>
</evidence>
<name>A0A8H6RIX7_9PEZI</name>
<dbReference type="GO" id="GO:0015791">
    <property type="term" value="P:polyol transmembrane transport"/>
    <property type="evidence" value="ECO:0007669"/>
    <property type="project" value="UniProtKB-ARBA"/>
</dbReference>
<dbReference type="PRINTS" id="PR00171">
    <property type="entry name" value="SUGRTRNSPORT"/>
</dbReference>
<organism evidence="10 11">
    <name type="scientific">Pseudocercospora fuligena</name>
    <dbReference type="NCBI Taxonomy" id="685502"/>
    <lineage>
        <taxon>Eukaryota</taxon>
        <taxon>Fungi</taxon>
        <taxon>Dikarya</taxon>
        <taxon>Ascomycota</taxon>
        <taxon>Pezizomycotina</taxon>
        <taxon>Dothideomycetes</taxon>
        <taxon>Dothideomycetidae</taxon>
        <taxon>Mycosphaerellales</taxon>
        <taxon>Mycosphaerellaceae</taxon>
        <taxon>Pseudocercospora</taxon>
    </lineage>
</organism>
<feature type="transmembrane region" description="Helical" evidence="8">
    <location>
        <begin position="449"/>
        <end position="472"/>
    </location>
</feature>
<evidence type="ECO:0000256" key="1">
    <source>
        <dbReference type="ARBA" id="ARBA00004141"/>
    </source>
</evidence>
<evidence type="ECO:0000256" key="3">
    <source>
        <dbReference type="ARBA" id="ARBA00022448"/>
    </source>
</evidence>
<feature type="transmembrane region" description="Helical" evidence="8">
    <location>
        <begin position="478"/>
        <end position="496"/>
    </location>
</feature>
<dbReference type="GO" id="GO:0016020">
    <property type="term" value="C:membrane"/>
    <property type="evidence" value="ECO:0007669"/>
    <property type="project" value="UniProtKB-SubCell"/>
</dbReference>
<dbReference type="PANTHER" id="PTHR48020">
    <property type="entry name" value="PROTON MYO-INOSITOL COTRANSPORTER"/>
    <property type="match status" value="1"/>
</dbReference>
<dbReference type="FunFam" id="1.20.1250.20:FF:000474">
    <property type="entry name" value="Sugar transporter, putative"/>
    <property type="match status" value="1"/>
</dbReference>
<evidence type="ECO:0000256" key="8">
    <source>
        <dbReference type="SAM" id="Phobius"/>
    </source>
</evidence>
<dbReference type="GO" id="GO:0015798">
    <property type="term" value="P:myo-inositol transport"/>
    <property type="evidence" value="ECO:0007669"/>
    <property type="project" value="UniProtKB-ARBA"/>
</dbReference>
<keyword evidence="5 8" id="KW-1133">Transmembrane helix</keyword>
<reference evidence="10" key="1">
    <citation type="submission" date="2020-04" db="EMBL/GenBank/DDBJ databases">
        <title>Draft genome resource of the tomato pathogen Pseudocercospora fuligena.</title>
        <authorList>
            <person name="Zaccaron A."/>
        </authorList>
    </citation>
    <scope>NUCLEOTIDE SEQUENCE</scope>
    <source>
        <strain evidence="10">PF001</strain>
    </source>
</reference>
<evidence type="ECO:0000256" key="6">
    <source>
        <dbReference type="ARBA" id="ARBA00023136"/>
    </source>
</evidence>
<comment type="caution">
    <text evidence="10">The sequence shown here is derived from an EMBL/GenBank/DDBJ whole genome shotgun (WGS) entry which is preliminary data.</text>
</comment>
<keyword evidence="4 8" id="KW-0812">Transmembrane</keyword>
<keyword evidence="6 8" id="KW-0472">Membrane</keyword>
<evidence type="ECO:0000256" key="5">
    <source>
        <dbReference type="ARBA" id="ARBA00022989"/>
    </source>
</evidence>
<dbReference type="Pfam" id="PF00083">
    <property type="entry name" value="Sugar_tr"/>
    <property type="match status" value="1"/>
</dbReference>
<dbReference type="NCBIfam" id="TIGR00879">
    <property type="entry name" value="SP"/>
    <property type="match status" value="1"/>
</dbReference>
<comment type="similarity">
    <text evidence="2 7">Belongs to the major facilitator superfamily. Sugar transporter (TC 2.A.1.1) family.</text>
</comment>
<sequence length="628" mass="70370">MGTIQAPKLTCTTSRDVAEAEKQCSASYERSDELQNPLRGKSRQQLLSDVEAFAHKHDLIEDLQVLQKGALVSQYPLDFEKLEDLDNEERQYLRQERTHRWRHPRTLYFTVLMSSIAAMIQGWDQVGSNGANLTFPAEFGIADRPPSCDPTDQNAAECVRRTWLIGFVNSSPYIAVALFAAWISDPLNSIFGRRGCIFIGCMFSLLAPIGSAFTQNWGQLVACRVLLGIGMGLKEVTIPVWGAESSPAIIRGGLVMSWQLWTAFGTFLGFSANLAVHKVGADAWRLQLGSAFIPAVPLLIGIYFCPESPRFLLKKGKVKKAYASLIRLRNSRMQAARDLYYIYTQLQEEAKAISSDGIRHTHGPGNIFHRFFELFTIPRVRRATQASGIVMIGQQMCGINVITFYSATIFTQAGYSATSALFVSWGFGLLGFVFTWPAVYTIDTFGRRTLLIFTFPNMAWTLLSAGLCFLIPTSQSSARLGSIAFFIALFKIFYAPGEGPVPFTYSAECFPLSHREVGMAWAVATNNFWAAVVALSLPRLLAGITPTGTFGFYAGLNVLAFVLIFLFLPETKQRSLEELDHVFNISTRRHAHFQLTEQLPWWFEKWFLRRHNAEPHLYRFEETASGVV</sequence>
<accession>A0A8H6RIX7</accession>
<dbReference type="PANTHER" id="PTHR48020:SF14">
    <property type="entry name" value="SUGAR TRANSPORTER, PUTATIVE-RELATED"/>
    <property type="match status" value="1"/>
</dbReference>
<dbReference type="InterPro" id="IPR050814">
    <property type="entry name" value="Myo-inositol_Transporter"/>
</dbReference>
<dbReference type="AlphaFoldDB" id="A0A8H6RIX7"/>
<evidence type="ECO:0000313" key="11">
    <source>
        <dbReference type="Proteomes" id="UP000660729"/>
    </source>
</evidence>
<evidence type="ECO:0000256" key="7">
    <source>
        <dbReference type="RuleBase" id="RU003346"/>
    </source>
</evidence>